<gene>
    <name evidence="10" type="ORF">UV61_C0009G0001</name>
</gene>
<accession>A0A0G1CLU0</accession>
<keyword evidence="2" id="KW-1003">Cell membrane</keyword>
<feature type="transmembrane region" description="Helical" evidence="8">
    <location>
        <begin position="164"/>
        <end position="181"/>
    </location>
</feature>
<dbReference type="Proteomes" id="UP000034050">
    <property type="component" value="Unassembled WGS sequence"/>
</dbReference>
<comment type="subcellular location">
    <subcellularLocation>
        <location evidence="1">Cell membrane</location>
        <topology evidence="1">Multi-pass membrane protein</topology>
    </subcellularLocation>
</comment>
<feature type="transmembrane region" description="Helical" evidence="8">
    <location>
        <begin position="289"/>
        <end position="309"/>
    </location>
</feature>
<evidence type="ECO:0000256" key="5">
    <source>
        <dbReference type="ARBA" id="ARBA00022692"/>
    </source>
</evidence>
<evidence type="ECO:0000256" key="4">
    <source>
        <dbReference type="ARBA" id="ARBA00022679"/>
    </source>
</evidence>
<feature type="transmembrane region" description="Helical" evidence="8">
    <location>
        <begin position="424"/>
        <end position="442"/>
    </location>
</feature>
<dbReference type="GO" id="GO:0009103">
    <property type="term" value="P:lipopolysaccharide biosynthetic process"/>
    <property type="evidence" value="ECO:0007669"/>
    <property type="project" value="UniProtKB-ARBA"/>
</dbReference>
<keyword evidence="5 8" id="KW-0812">Transmembrane</keyword>
<dbReference type="InterPro" id="IPR050297">
    <property type="entry name" value="LipidA_mod_glycosyltrf_83"/>
</dbReference>
<dbReference type="AlphaFoldDB" id="A0A0G1CLU0"/>
<feature type="transmembrane region" description="Helical" evidence="8">
    <location>
        <begin position="233"/>
        <end position="254"/>
    </location>
</feature>
<feature type="transmembrane region" description="Helical" evidence="8">
    <location>
        <begin position="398"/>
        <end position="417"/>
    </location>
</feature>
<organism evidence="10 11">
    <name type="scientific">Candidatus Gottesmanbacteria bacterium GW2011_GWB1_43_11</name>
    <dbReference type="NCBI Taxonomy" id="1618446"/>
    <lineage>
        <taxon>Bacteria</taxon>
        <taxon>Candidatus Gottesmaniibacteriota</taxon>
    </lineage>
</organism>
<keyword evidence="4 10" id="KW-0808">Transferase</keyword>
<evidence type="ECO:0000256" key="3">
    <source>
        <dbReference type="ARBA" id="ARBA00022676"/>
    </source>
</evidence>
<feature type="transmembrane region" description="Helical" evidence="8">
    <location>
        <begin position="371"/>
        <end position="392"/>
    </location>
</feature>
<evidence type="ECO:0000313" key="11">
    <source>
        <dbReference type="Proteomes" id="UP000034050"/>
    </source>
</evidence>
<keyword evidence="3" id="KW-0328">Glycosyltransferase</keyword>
<evidence type="ECO:0000256" key="7">
    <source>
        <dbReference type="ARBA" id="ARBA00023136"/>
    </source>
</evidence>
<dbReference type="GO" id="GO:0016763">
    <property type="term" value="F:pentosyltransferase activity"/>
    <property type="evidence" value="ECO:0007669"/>
    <property type="project" value="TreeGrafter"/>
</dbReference>
<feature type="transmembrane region" description="Helical" evidence="8">
    <location>
        <begin position="346"/>
        <end position="364"/>
    </location>
</feature>
<feature type="transmembrane region" description="Helical" evidence="8">
    <location>
        <begin position="138"/>
        <end position="157"/>
    </location>
</feature>
<evidence type="ECO:0000313" key="10">
    <source>
        <dbReference type="EMBL" id="KKS86474.1"/>
    </source>
</evidence>
<feature type="domain" description="Glycosyltransferase RgtA/B/C/D-like" evidence="9">
    <location>
        <begin position="84"/>
        <end position="230"/>
    </location>
</feature>
<name>A0A0G1CLU0_9BACT</name>
<evidence type="ECO:0000256" key="1">
    <source>
        <dbReference type="ARBA" id="ARBA00004651"/>
    </source>
</evidence>
<comment type="caution">
    <text evidence="10">The sequence shown here is derived from an EMBL/GenBank/DDBJ whole genome shotgun (WGS) entry which is preliminary data.</text>
</comment>
<feature type="transmembrane region" description="Helical" evidence="8">
    <location>
        <begin position="193"/>
        <end position="221"/>
    </location>
</feature>
<keyword evidence="7 8" id="KW-0472">Membrane</keyword>
<dbReference type="Pfam" id="PF13231">
    <property type="entry name" value="PMT_2"/>
    <property type="match status" value="1"/>
</dbReference>
<dbReference type="GO" id="GO:0005886">
    <property type="term" value="C:plasma membrane"/>
    <property type="evidence" value="ECO:0007669"/>
    <property type="project" value="UniProtKB-SubCell"/>
</dbReference>
<evidence type="ECO:0000256" key="8">
    <source>
        <dbReference type="SAM" id="Phobius"/>
    </source>
</evidence>
<evidence type="ECO:0000256" key="2">
    <source>
        <dbReference type="ARBA" id="ARBA00022475"/>
    </source>
</evidence>
<dbReference type="EMBL" id="LCFD01000009">
    <property type="protein sequence ID" value="KKS86474.1"/>
    <property type="molecule type" value="Genomic_DNA"/>
</dbReference>
<evidence type="ECO:0000256" key="6">
    <source>
        <dbReference type="ARBA" id="ARBA00022989"/>
    </source>
</evidence>
<proteinExistence type="predicted"/>
<dbReference type="PANTHER" id="PTHR33908">
    <property type="entry name" value="MANNOSYLTRANSFERASE YKCB-RELATED"/>
    <property type="match status" value="1"/>
</dbReference>
<evidence type="ECO:0000259" key="9">
    <source>
        <dbReference type="Pfam" id="PF13231"/>
    </source>
</evidence>
<keyword evidence="6 8" id="KW-1133">Transmembrane helix</keyword>
<feature type="transmembrane region" description="Helical" evidence="8">
    <location>
        <begin position="321"/>
        <end position="340"/>
    </location>
</feature>
<sequence length="456" mass="51310">MKNKLFIILLVAIALLGLGLRLVDYDRLPGFEETQDEFFYPWAGMTMLQGKPPVGWSWFEAYPKREIKTFWGAQYPLVSPWLEKPPLYSLLSGAWMLLSGAKEIWEVRLTVLRLLPIGLSFFTIILTGILATKVFSRPVGIIAALLYATTPTMVMANRMSLTENLLTPIVLGTLCLFLTQFKSRAGVTLQPFLVGLGAALAILTKQAGISLGLTLILLFILRRNWRGTIITGLFSIFAIGIHWAIGYAFSWHLFITTQQELLAAFIKEGLPQLTQTIFLSPTIARKEHVFLDGAMLLGYLLLFSGPLWLKTQRKFLVEDILAFPLIFVLLLALAASGAGFSFYGWHVYPVFPFLMILLASVLVSQFQAPQFLTLLVFYLILGSSTLRFLLQFSTKYQLLWPQILAGGLIFLLSAFVLKPKIRQVIFLVFFLLVIVVNIYTVVDLNQIYPVMAQPQI</sequence>
<dbReference type="PANTHER" id="PTHR33908:SF11">
    <property type="entry name" value="MEMBRANE PROTEIN"/>
    <property type="match status" value="1"/>
</dbReference>
<protein>
    <submittedName>
        <fullName evidence="10">Glycosyl transferase family 39</fullName>
    </submittedName>
</protein>
<feature type="transmembrane region" description="Helical" evidence="8">
    <location>
        <begin position="112"/>
        <end position="132"/>
    </location>
</feature>
<dbReference type="InterPro" id="IPR038731">
    <property type="entry name" value="RgtA/B/C-like"/>
</dbReference>
<reference evidence="10 11" key="1">
    <citation type="journal article" date="2015" name="Nature">
        <title>rRNA introns, odd ribosomes, and small enigmatic genomes across a large radiation of phyla.</title>
        <authorList>
            <person name="Brown C.T."/>
            <person name="Hug L.A."/>
            <person name="Thomas B.C."/>
            <person name="Sharon I."/>
            <person name="Castelle C.J."/>
            <person name="Singh A."/>
            <person name="Wilkins M.J."/>
            <person name="Williams K.H."/>
            <person name="Banfield J.F."/>
        </authorList>
    </citation>
    <scope>NUCLEOTIDE SEQUENCE [LARGE SCALE GENOMIC DNA]</scope>
</reference>
<dbReference type="STRING" id="1618446.UV61_C0009G0001"/>